<proteinExistence type="predicted"/>
<evidence type="ECO:0000313" key="2">
    <source>
        <dbReference type="Proteomes" id="UP000828390"/>
    </source>
</evidence>
<protein>
    <submittedName>
        <fullName evidence="1">Uncharacterized protein</fullName>
    </submittedName>
</protein>
<comment type="caution">
    <text evidence="1">The sequence shown here is derived from an EMBL/GenBank/DDBJ whole genome shotgun (WGS) entry which is preliminary data.</text>
</comment>
<keyword evidence="2" id="KW-1185">Reference proteome</keyword>
<organism evidence="1 2">
    <name type="scientific">Dreissena polymorpha</name>
    <name type="common">Zebra mussel</name>
    <name type="synonym">Mytilus polymorpha</name>
    <dbReference type="NCBI Taxonomy" id="45954"/>
    <lineage>
        <taxon>Eukaryota</taxon>
        <taxon>Metazoa</taxon>
        <taxon>Spiralia</taxon>
        <taxon>Lophotrochozoa</taxon>
        <taxon>Mollusca</taxon>
        <taxon>Bivalvia</taxon>
        <taxon>Autobranchia</taxon>
        <taxon>Heteroconchia</taxon>
        <taxon>Euheterodonta</taxon>
        <taxon>Imparidentia</taxon>
        <taxon>Neoheterodontei</taxon>
        <taxon>Myida</taxon>
        <taxon>Dreissenoidea</taxon>
        <taxon>Dreissenidae</taxon>
        <taxon>Dreissena</taxon>
    </lineage>
</organism>
<gene>
    <name evidence="1" type="ORF">DPMN_178080</name>
</gene>
<reference evidence="1" key="2">
    <citation type="submission" date="2020-11" db="EMBL/GenBank/DDBJ databases">
        <authorList>
            <person name="McCartney M.A."/>
            <person name="Auch B."/>
            <person name="Kono T."/>
            <person name="Mallez S."/>
            <person name="Becker A."/>
            <person name="Gohl D.M."/>
            <person name="Silverstein K.A.T."/>
            <person name="Koren S."/>
            <person name="Bechman K.B."/>
            <person name="Herman A."/>
            <person name="Abrahante J.E."/>
            <person name="Garbe J."/>
        </authorList>
    </citation>
    <scope>NUCLEOTIDE SEQUENCE</scope>
    <source>
        <strain evidence="1">Duluth1</strain>
        <tissue evidence="1">Whole animal</tissue>
    </source>
</reference>
<dbReference type="AlphaFoldDB" id="A0A9D4E9Y0"/>
<dbReference type="Proteomes" id="UP000828390">
    <property type="component" value="Unassembled WGS sequence"/>
</dbReference>
<evidence type="ECO:0000313" key="1">
    <source>
        <dbReference type="EMBL" id="KAH3776649.1"/>
    </source>
</evidence>
<reference evidence="1" key="1">
    <citation type="journal article" date="2019" name="bioRxiv">
        <title>The Genome of the Zebra Mussel, Dreissena polymorpha: A Resource for Invasive Species Research.</title>
        <authorList>
            <person name="McCartney M.A."/>
            <person name="Auch B."/>
            <person name="Kono T."/>
            <person name="Mallez S."/>
            <person name="Zhang Y."/>
            <person name="Obille A."/>
            <person name="Becker A."/>
            <person name="Abrahante J.E."/>
            <person name="Garbe J."/>
            <person name="Badalamenti J.P."/>
            <person name="Herman A."/>
            <person name="Mangelson H."/>
            <person name="Liachko I."/>
            <person name="Sullivan S."/>
            <person name="Sone E.D."/>
            <person name="Koren S."/>
            <person name="Silverstein K.A.T."/>
            <person name="Beckman K.B."/>
            <person name="Gohl D.M."/>
        </authorList>
    </citation>
    <scope>NUCLEOTIDE SEQUENCE</scope>
    <source>
        <strain evidence="1">Duluth1</strain>
        <tissue evidence="1">Whole animal</tissue>
    </source>
</reference>
<dbReference type="SUPFAM" id="SSF52047">
    <property type="entry name" value="RNI-like"/>
    <property type="match status" value="1"/>
</dbReference>
<sequence length="92" mass="10626">MEAEDIIAFESTCPTADELKKAREKLQKDVVDVISFRDCIVSDKEYKQMMRTVALCRKLRHLSLSIDQVIDTFRVQHLARALQKNFSLVGLQ</sequence>
<accession>A0A9D4E9Y0</accession>
<dbReference type="EMBL" id="JAIWYP010000009">
    <property type="protein sequence ID" value="KAH3776649.1"/>
    <property type="molecule type" value="Genomic_DNA"/>
</dbReference>
<name>A0A9D4E9Y0_DREPO</name>